<proteinExistence type="predicted"/>
<gene>
    <name evidence="2" type="ORF">B296_00047790</name>
</gene>
<dbReference type="EMBL" id="AMZH03024702">
    <property type="protein sequence ID" value="RRT35653.1"/>
    <property type="molecule type" value="Genomic_DNA"/>
</dbReference>
<organism evidence="2 3">
    <name type="scientific">Ensete ventricosum</name>
    <name type="common">Abyssinian banana</name>
    <name type="synonym">Musa ensete</name>
    <dbReference type="NCBI Taxonomy" id="4639"/>
    <lineage>
        <taxon>Eukaryota</taxon>
        <taxon>Viridiplantae</taxon>
        <taxon>Streptophyta</taxon>
        <taxon>Embryophyta</taxon>
        <taxon>Tracheophyta</taxon>
        <taxon>Spermatophyta</taxon>
        <taxon>Magnoliopsida</taxon>
        <taxon>Liliopsida</taxon>
        <taxon>Zingiberales</taxon>
        <taxon>Musaceae</taxon>
        <taxon>Ensete</taxon>
    </lineage>
</organism>
<dbReference type="Proteomes" id="UP000287651">
    <property type="component" value="Unassembled WGS sequence"/>
</dbReference>
<evidence type="ECO:0000313" key="2">
    <source>
        <dbReference type="EMBL" id="RRT35653.1"/>
    </source>
</evidence>
<comment type="caution">
    <text evidence="2">The sequence shown here is derived from an EMBL/GenBank/DDBJ whole genome shotgun (WGS) entry which is preliminary data.</text>
</comment>
<reference evidence="2 3" key="1">
    <citation type="journal article" date="2014" name="Agronomy (Basel)">
        <title>A Draft Genome Sequence for Ensete ventricosum, the Drought-Tolerant Tree Against Hunger.</title>
        <authorList>
            <person name="Harrison J."/>
            <person name="Moore K.A."/>
            <person name="Paszkiewicz K."/>
            <person name="Jones T."/>
            <person name="Grant M."/>
            <person name="Ambacheew D."/>
            <person name="Muzemil S."/>
            <person name="Studholme D.J."/>
        </authorList>
    </citation>
    <scope>NUCLEOTIDE SEQUENCE [LARGE SCALE GENOMIC DNA]</scope>
</reference>
<sequence length="83" mass="8233">MAWPPARGRPARKGGACGHNARRQAAYEQKLTPARAVARRGNAHGGATHGCGTGRKGSSAHPLAGRLPAGKGTAACVGALVAA</sequence>
<protein>
    <submittedName>
        <fullName evidence="2">Uncharacterized protein</fullName>
    </submittedName>
</protein>
<accession>A0A426X843</accession>
<feature type="compositionally biased region" description="Gly residues" evidence="1">
    <location>
        <begin position="43"/>
        <end position="55"/>
    </location>
</feature>
<evidence type="ECO:0000313" key="3">
    <source>
        <dbReference type="Proteomes" id="UP000287651"/>
    </source>
</evidence>
<feature type="region of interest" description="Disordered" evidence="1">
    <location>
        <begin position="1"/>
        <end position="68"/>
    </location>
</feature>
<name>A0A426X843_ENSVE</name>
<dbReference type="AlphaFoldDB" id="A0A426X843"/>
<evidence type="ECO:0000256" key="1">
    <source>
        <dbReference type="SAM" id="MobiDB-lite"/>
    </source>
</evidence>